<dbReference type="Gene3D" id="1.10.1740.10">
    <property type="match status" value="1"/>
</dbReference>
<organism evidence="1 2">
    <name type="scientific">Tectimicrobiota bacterium</name>
    <dbReference type="NCBI Taxonomy" id="2528274"/>
    <lineage>
        <taxon>Bacteria</taxon>
        <taxon>Pseudomonadati</taxon>
        <taxon>Nitrospinota/Tectimicrobiota group</taxon>
        <taxon>Candidatus Tectimicrobiota</taxon>
    </lineage>
</organism>
<proteinExistence type="predicted"/>
<accession>A0A933GKK6</accession>
<sequence length="143" mass="16654">MKVIEMKLLAILKQNGPEENLLHAFYKACLPIIRKIASKYSKLDVATGFEDLVNTGYFAARDTFLHFKIERGKLKITSYLVWRLKKVFTKLCTLKDRMAVINYPCGVTVQISYQKFQKIKRKLPPGAEYKVISRMVSRDDFDR</sequence>
<dbReference type="EMBL" id="JACQWF010000128">
    <property type="protein sequence ID" value="MBI4595287.1"/>
    <property type="molecule type" value="Genomic_DNA"/>
</dbReference>
<dbReference type="InterPro" id="IPR013325">
    <property type="entry name" value="RNA_pol_sigma_r2"/>
</dbReference>
<dbReference type="SUPFAM" id="SSF88946">
    <property type="entry name" value="Sigma2 domain of RNA polymerase sigma factors"/>
    <property type="match status" value="1"/>
</dbReference>
<protein>
    <submittedName>
        <fullName evidence="1">Uncharacterized protein</fullName>
    </submittedName>
</protein>
<reference evidence="1" key="1">
    <citation type="submission" date="2020-07" db="EMBL/GenBank/DDBJ databases">
        <title>Huge and variable diversity of episymbiotic CPR bacteria and DPANN archaea in groundwater ecosystems.</title>
        <authorList>
            <person name="He C.Y."/>
            <person name="Keren R."/>
            <person name="Whittaker M."/>
            <person name="Farag I.F."/>
            <person name="Doudna J."/>
            <person name="Cate J.H.D."/>
            <person name="Banfield J.F."/>
        </authorList>
    </citation>
    <scope>NUCLEOTIDE SEQUENCE</scope>
    <source>
        <strain evidence="1">NC_groundwater_1482_Ag_S-0.65um_47_24</strain>
    </source>
</reference>
<evidence type="ECO:0000313" key="2">
    <source>
        <dbReference type="Proteomes" id="UP000772181"/>
    </source>
</evidence>
<evidence type="ECO:0000313" key="1">
    <source>
        <dbReference type="EMBL" id="MBI4595287.1"/>
    </source>
</evidence>
<dbReference type="GO" id="GO:0003700">
    <property type="term" value="F:DNA-binding transcription factor activity"/>
    <property type="evidence" value="ECO:0007669"/>
    <property type="project" value="InterPro"/>
</dbReference>
<name>A0A933GKK6_UNCTE</name>
<dbReference type="GO" id="GO:0006352">
    <property type="term" value="P:DNA-templated transcription initiation"/>
    <property type="evidence" value="ECO:0007669"/>
    <property type="project" value="InterPro"/>
</dbReference>
<comment type="caution">
    <text evidence="1">The sequence shown here is derived from an EMBL/GenBank/DDBJ whole genome shotgun (WGS) entry which is preliminary data.</text>
</comment>
<dbReference type="AlphaFoldDB" id="A0A933GKK6"/>
<gene>
    <name evidence="1" type="ORF">HY730_02800</name>
</gene>
<dbReference type="Proteomes" id="UP000772181">
    <property type="component" value="Unassembled WGS sequence"/>
</dbReference>